<dbReference type="Gene3D" id="3.30.420.10">
    <property type="entry name" value="Ribonuclease H-like superfamily/Ribonuclease H"/>
    <property type="match status" value="1"/>
</dbReference>
<evidence type="ECO:0000313" key="2">
    <source>
        <dbReference type="Proteomes" id="UP001148838"/>
    </source>
</evidence>
<accession>A0ABQ8TCW5</accession>
<evidence type="ECO:0000313" key="1">
    <source>
        <dbReference type="EMBL" id="KAJ4444404.1"/>
    </source>
</evidence>
<dbReference type="EMBL" id="JAJSOF020000011">
    <property type="protein sequence ID" value="KAJ4444404.1"/>
    <property type="molecule type" value="Genomic_DNA"/>
</dbReference>
<proteinExistence type="predicted"/>
<sequence>MTVRKAVFRSPSRSARRQSTALNLSFTSMCCILHEDLSFHPYKIHIVNHLRDTNKPARLAFCRGLSEVLNADPDILKKLIMSDGAHFHLSRFVNKQNFPYWSEGQPMQVLEQPLHSEKVTVWCGISASGIIGPYLFEERNRTMTVNADHYQEMLGTLKLPEMDHHDEF</sequence>
<dbReference type="PANTHER" id="PTHR47326:SF1">
    <property type="entry name" value="HTH PSQ-TYPE DOMAIN-CONTAINING PROTEIN"/>
    <property type="match status" value="1"/>
</dbReference>
<keyword evidence="2" id="KW-1185">Reference proteome</keyword>
<dbReference type="PANTHER" id="PTHR47326">
    <property type="entry name" value="TRANSPOSABLE ELEMENT TC3 TRANSPOSASE-LIKE PROTEIN"/>
    <property type="match status" value="1"/>
</dbReference>
<reference evidence="1 2" key="1">
    <citation type="journal article" date="2022" name="Allergy">
        <title>Genome assembly and annotation of Periplaneta americana reveal a comprehensive cockroach allergen profile.</title>
        <authorList>
            <person name="Wang L."/>
            <person name="Xiong Q."/>
            <person name="Saelim N."/>
            <person name="Wang L."/>
            <person name="Nong W."/>
            <person name="Wan A.T."/>
            <person name="Shi M."/>
            <person name="Liu X."/>
            <person name="Cao Q."/>
            <person name="Hui J.H.L."/>
            <person name="Sookrung N."/>
            <person name="Leung T.F."/>
            <person name="Tungtrongchitr A."/>
            <person name="Tsui S.K.W."/>
        </authorList>
    </citation>
    <scope>NUCLEOTIDE SEQUENCE [LARGE SCALE GENOMIC DNA]</scope>
    <source>
        <strain evidence="1">PWHHKU_190912</strain>
    </source>
</reference>
<name>A0ABQ8TCW5_PERAM</name>
<comment type="caution">
    <text evidence="1">The sequence shown here is derived from an EMBL/GenBank/DDBJ whole genome shotgun (WGS) entry which is preliminary data.</text>
</comment>
<organism evidence="1 2">
    <name type="scientific">Periplaneta americana</name>
    <name type="common">American cockroach</name>
    <name type="synonym">Blatta americana</name>
    <dbReference type="NCBI Taxonomy" id="6978"/>
    <lineage>
        <taxon>Eukaryota</taxon>
        <taxon>Metazoa</taxon>
        <taxon>Ecdysozoa</taxon>
        <taxon>Arthropoda</taxon>
        <taxon>Hexapoda</taxon>
        <taxon>Insecta</taxon>
        <taxon>Pterygota</taxon>
        <taxon>Neoptera</taxon>
        <taxon>Polyneoptera</taxon>
        <taxon>Dictyoptera</taxon>
        <taxon>Blattodea</taxon>
        <taxon>Blattoidea</taxon>
        <taxon>Blattidae</taxon>
        <taxon>Blattinae</taxon>
        <taxon>Periplaneta</taxon>
    </lineage>
</organism>
<dbReference type="InterPro" id="IPR036397">
    <property type="entry name" value="RNaseH_sf"/>
</dbReference>
<gene>
    <name evidence="1" type="ORF">ANN_06196</name>
</gene>
<dbReference type="Proteomes" id="UP001148838">
    <property type="component" value="Unassembled WGS sequence"/>
</dbReference>
<protein>
    <submittedName>
        <fullName evidence="1">Uncharacterized protein</fullName>
    </submittedName>
</protein>